<dbReference type="Proteomes" id="UP000238605">
    <property type="component" value="Unassembled WGS sequence"/>
</dbReference>
<dbReference type="InterPro" id="IPR046357">
    <property type="entry name" value="PPIase_dom_sf"/>
</dbReference>
<dbReference type="RefSeq" id="WP_104302401.1">
    <property type="nucleotide sequence ID" value="NZ_PSNX01000007.1"/>
</dbReference>
<dbReference type="InterPro" id="IPR050245">
    <property type="entry name" value="PrsA_foldase"/>
</dbReference>
<dbReference type="PANTHER" id="PTHR47245:SF2">
    <property type="entry name" value="PEPTIDYL-PROLYL CIS-TRANS ISOMERASE HP_0175-RELATED"/>
    <property type="match status" value="1"/>
</dbReference>
<evidence type="ECO:0000256" key="5">
    <source>
        <dbReference type="PROSITE-ProRule" id="PRU00278"/>
    </source>
</evidence>
<keyword evidence="5 8" id="KW-0413">Isomerase</keyword>
<evidence type="ECO:0000313" key="9">
    <source>
        <dbReference type="Proteomes" id="UP000238605"/>
    </source>
</evidence>
<dbReference type="EMBL" id="PSNX01000007">
    <property type="protein sequence ID" value="PPE66456.1"/>
    <property type="molecule type" value="Genomic_DNA"/>
</dbReference>
<name>A0A2S5SUS5_9BURK</name>
<keyword evidence="9" id="KW-1185">Reference proteome</keyword>
<evidence type="ECO:0000313" key="8">
    <source>
        <dbReference type="EMBL" id="PPE66456.1"/>
    </source>
</evidence>
<gene>
    <name evidence="8" type="ORF">C1704_09080</name>
</gene>
<dbReference type="InterPro" id="IPR000297">
    <property type="entry name" value="PPIase_PpiC"/>
</dbReference>
<dbReference type="OrthoDB" id="14196at2"/>
<dbReference type="Gene3D" id="1.10.4030.10">
    <property type="entry name" value="Porin chaperone SurA, peptide-binding domain"/>
    <property type="match status" value="1"/>
</dbReference>
<dbReference type="GO" id="GO:0003755">
    <property type="term" value="F:peptidyl-prolyl cis-trans isomerase activity"/>
    <property type="evidence" value="ECO:0007669"/>
    <property type="project" value="UniProtKB-KW"/>
</dbReference>
<feature type="domain" description="PpiC" evidence="7">
    <location>
        <begin position="138"/>
        <end position="229"/>
    </location>
</feature>
<evidence type="ECO:0000259" key="7">
    <source>
        <dbReference type="PROSITE" id="PS50198"/>
    </source>
</evidence>
<evidence type="ECO:0000256" key="1">
    <source>
        <dbReference type="ARBA" id="ARBA00000971"/>
    </source>
</evidence>
<dbReference type="SUPFAM" id="SSF109998">
    <property type="entry name" value="Triger factor/SurA peptide-binding domain-like"/>
    <property type="match status" value="1"/>
</dbReference>
<protein>
    <recommendedName>
        <fullName evidence="3">peptidylprolyl isomerase</fullName>
        <ecNumber evidence="3">5.2.1.8</ecNumber>
    </recommendedName>
</protein>
<evidence type="ECO:0000256" key="3">
    <source>
        <dbReference type="ARBA" id="ARBA00013194"/>
    </source>
</evidence>
<comment type="caution">
    <text evidence="8">The sequence shown here is derived from an EMBL/GenBank/DDBJ whole genome shotgun (WGS) entry which is preliminary data.</text>
</comment>
<evidence type="ECO:0000256" key="4">
    <source>
        <dbReference type="ARBA" id="ARBA00023110"/>
    </source>
</evidence>
<accession>A0A2S5SUS5</accession>
<reference evidence="8 9" key="1">
    <citation type="submission" date="2018-02" db="EMBL/GenBank/DDBJ databases">
        <title>Reclassifiation of [Polyangium] brachysporum DSM 7029 as Guopingzhaonella breviflexa gen. nov., sp. nov., a member of the family Comamonadaceae.</title>
        <authorList>
            <person name="Tang B."/>
        </authorList>
    </citation>
    <scope>NUCLEOTIDE SEQUENCE [LARGE SCALE GENOMIC DNA]</scope>
    <source>
        <strain evidence="8 9">BCRC 80649</strain>
    </source>
</reference>
<dbReference type="Pfam" id="PF13616">
    <property type="entry name" value="Rotamase_3"/>
    <property type="match status" value="1"/>
</dbReference>
<dbReference type="SUPFAM" id="SSF54534">
    <property type="entry name" value="FKBP-like"/>
    <property type="match status" value="1"/>
</dbReference>
<organism evidence="8 9">
    <name type="scientific">Caldimonas caldifontis</name>
    <dbReference type="NCBI Taxonomy" id="1452508"/>
    <lineage>
        <taxon>Bacteria</taxon>
        <taxon>Pseudomonadati</taxon>
        <taxon>Pseudomonadota</taxon>
        <taxon>Betaproteobacteria</taxon>
        <taxon>Burkholderiales</taxon>
        <taxon>Sphaerotilaceae</taxon>
        <taxon>Caldimonas</taxon>
    </lineage>
</organism>
<evidence type="ECO:0000256" key="6">
    <source>
        <dbReference type="SAM" id="SignalP"/>
    </source>
</evidence>
<dbReference type="InterPro" id="IPR027304">
    <property type="entry name" value="Trigger_fact/SurA_dom_sf"/>
</dbReference>
<dbReference type="PANTHER" id="PTHR47245">
    <property type="entry name" value="PEPTIDYLPROLYL ISOMERASE"/>
    <property type="match status" value="1"/>
</dbReference>
<feature type="signal peptide" evidence="6">
    <location>
        <begin position="1"/>
        <end position="26"/>
    </location>
</feature>
<dbReference type="Gene3D" id="3.10.50.40">
    <property type="match status" value="1"/>
</dbReference>
<sequence>MKKSVFAIGALSLALGATLLPATAMAQNVAIVNGKAVPKARVDALLEQVQRQAQSTGRQLPPDIERLARDQIVLNEIFTQEAERRGLAGTPEYRRQMELVRQNVLIQSLFQDFEKKNPVTDAEIQAEYDKFKAQAGSEKEYRARHILVEKEDEAKRLIAQIKGGASFEDLAKKNSKDPGSAANGGDLDWAEAGSYVPEFSQAMVKLNKGQVTDAPVKSQFGFHVIKLEDVREAQFPPLEDVKPQIQQRLQQQKMIDFREGLRKAARTDYKFEQ</sequence>
<dbReference type="EC" id="5.2.1.8" evidence="3"/>
<feature type="chain" id="PRO_5015579019" description="peptidylprolyl isomerase" evidence="6">
    <location>
        <begin position="27"/>
        <end position="273"/>
    </location>
</feature>
<keyword evidence="6" id="KW-0732">Signal</keyword>
<dbReference type="AlphaFoldDB" id="A0A2S5SUS5"/>
<keyword evidence="4 5" id="KW-0697">Rotamase</keyword>
<comment type="catalytic activity">
    <reaction evidence="1">
        <text>[protein]-peptidylproline (omega=180) = [protein]-peptidylproline (omega=0)</text>
        <dbReference type="Rhea" id="RHEA:16237"/>
        <dbReference type="Rhea" id="RHEA-COMP:10747"/>
        <dbReference type="Rhea" id="RHEA-COMP:10748"/>
        <dbReference type="ChEBI" id="CHEBI:83833"/>
        <dbReference type="ChEBI" id="CHEBI:83834"/>
        <dbReference type="EC" id="5.2.1.8"/>
    </reaction>
</comment>
<evidence type="ECO:0000256" key="2">
    <source>
        <dbReference type="ARBA" id="ARBA00007656"/>
    </source>
</evidence>
<comment type="similarity">
    <text evidence="2">Belongs to the PpiC/parvulin rotamase family.</text>
</comment>
<proteinExistence type="inferred from homology"/>
<dbReference type="PROSITE" id="PS50198">
    <property type="entry name" value="PPIC_PPIASE_2"/>
    <property type="match status" value="1"/>
</dbReference>